<reference evidence="6" key="1">
    <citation type="submission" date="2023-07" db="EMBL/GenBank/DDBJ databases">
        <authorList>
            <consortium name="AG Swart"/>
            <person name="Singh M."/>
            <person name="Singh A."/>
            <person name="Seah K."/>
            <person name="Emmerich C."/>
        </authorList>
    </citation>
    <scope>NUCLEOTIDE SEQUENCE</scope>
    <source>
        <strain evidence="6">DP1</strain>
    </source>
</reference>
<gene>
    <name evidence="6" type="ORF">ECRASSUSDP1_LOCUS27025</name>
</gene>
<comment type="caution">
    <text evidence="6">The sequence shown here is derived from an EMBL/GenBank/DDBJ whole genome shotgun (WGS) entry which is preliminary data.</text>
</comment>
<evidence type="ECO:0000259" key="5">
    <source>
        <dbReference type="PROSITE" id="PS50275"/>
    </source>
</evidence>
<keyword evidence="2" id="KW-0378">Hydrolase</keyword>
<keyword evidence="7" id="KW-1185">Reference proteome</keyword>
<organism evidence="6 7">
    <name type="scientific">Euplotes crassus</name>
    <dbReference type="NCBI Taxonomy" id="5936"/>
    <lineage>
        <taxon>Eukaryota</taxon>
        <taxon>Sar</taxon>
        <taxon>Alveolata</taxon>
        <taxon>Ciliophora</taxon>
        <taxon>Intramacronucleata</taxon>
        <taxon>Spirotrichea</taxon>
        <taxon>Hypotrichia</taxon>
        <taxon>Euplotida</taxon>
        <taxon>Euplotidae</taxon>
        <taxon>Moneuplotes</taxon>
    </lineage>
</organism>
<feature type="domain" description="SAC" evidence="5">
    <location>
        <begin position="167"/>
        <end position="662"/>
    </location>
</feature>
<accession>A0AAD2D8P1</accession>
<dbReference type="PANTHER" id="PTHR45738">
    <property type="entry name" value="POLYPHOSPHOINOSITIDE PHOSPHATASE"/>
    <property type="match status" value="1"/>
</dbReference>
<dbReference type="PANTHER" id="PTHR45738:SF5">
    <property type="entry name" value="POLYPHOSPHOINOSITIDE PHOSPHATASE"/>
    <property type="match status" value="1"/>
</dbReference>
<dbReference type="EMBL" id="CAMPGE010027875">
    <property type="protein sequence ID" value="CAI2385459.1"/>
    <property type="molecule type" value="Genomic_DNA"/>
</dbReference>
<dbReference type="GO" id="GO:0046856">
    <property type="term" value="P:phosphatidylinositol dephosphorylation"/>
    <property type="evidence" value="ECO:0007669"/>
    <property type="project" value="InterPro"/>
</dbReference>
<dbReference type="InterPro" id="IPR043573">
    <property type="entry name" value="Fig4-like"/>
</dbReference>
<dbReference type="Proteomes" id="UP001295684">
    <property type="component" value="Unassembled WGS sequence"/>
</dbReference>
<evidence type="ECO:0000256" key="3">
    <source>
        <dbReference type="ARBA" id="ARBA00023136"/>
    </source>
</evidence>
<keyword evidence="3" id="KW-0472">Membrane</keyword>
<feature type="compositionally biased region" description="Basic and acidic residues" evidence="4">
    <location>
        <begin position="403"/>
        <end position="416"/>
    </location>
</feature>
<sequence length="773" mass="90369">MESSPKRRVGRKVSEKHSFRFIDKINKVQEIDVYDNEKRLILVGNDSNRRLKHIINFDKCSIELRDDPVNQVINEEDVEIYLKESLNCKKTKKYLKYKAYGVFGIYQFYKLTYICLIRDIKKVATFLDSPINEIKEVDLFAIQSKKFYKKILGKKDVNIERTYKKSFRSYKIYKYFYFSYDYDLTTNIQRQRKDIALKGSKQDLFTKKFTWNGDLALFNKVFKYHEWIVPIIHGYVGTFTIDEIEGEYTLISRRSRFSTGARYLKRGINKFGHPANEVESEHILCNKNPLSSSYIKISSFIQMRGSIPLIWKNTKITSLKPKFEYDEEKNKDYISSFLHLDEVQRRYDAESICFFNLIRQQEGKNNESLIGKGFREFFTAASTSKDKVIKDEEEEGIEIIEMEEAKTLEHSEEDSGKLANSKTTDSSEEEKESKEDSGKIQDDYDLCFFGKGDGLDLSPRKARTMTFDDIMMQAMKESKSLSIKTKSEEELPYNTVYLEKGGKTTNLRIPDLKFIEFDFLAYKKLEGRNFLHDILKMYSNGFCDNSESYSFDETNTSRPVENLQKGIVRVNCIDCLDRTNYAMTFIAACALYRQIGELYNSKDASKGITEKEFKFFQDEIMIKPKPEDGEMDVYPCVRGNIMVKLSKIYSENGDAISKQYCGSKAMHGTSMKMDKKGEVVVDSRNDNGVIFTKRFFNNYLGKDMKKQSVLCLITGHFKFKEIGVHPWKIDFHALDVNFDSTMHHKNEFEYGSIFSQDKHKTREVELEEMFSNL</sequence>
<dbReference type="Pfam" id="PF02383">
    <property type="entry name" value="Syja_N"/>
    <property type="match status" value="1"/>
</dbReference>
<comment type="subcellular location">
    <subcellularLocation>
        <location evidence="1">Endomembrane system</location>
    </subcellularLocation>
</comment>
<dbReference type="GO" id="GO:0043813">
    <property type="term" value="F:phosphatidylinositol-3,5-bisphosphate 5-phosphatase activity"/>
    <property type="evidence" value="ECO:0007669"/>
    <property type="project" value="InterPro"/>
</dbReference>
<name>A0AAD2D8P1_EUPCR</name>
<dbReference type="InterPro" id="IPR002013">
    <property type="entry name" value="SAC_dom"/>
</dbReference>
<dbReference type="AlphaFoldDB" id="A0AAD2D8P1"/>
<evidence type="ECO:0000256" key="4">
    <source>
        <dbReference type="SAM" id="MobiDB-lite"/>
    </source>
</evidence>
<feature type="region of interest" description="Disordered" evidence="4">
    <location>
        <begin position="403"/>
        <end position="439"/>
    </location>
</feature>
<evidence type="ECO:0000313" key="6">
    <source>
        <dbReference type="EMBL" id="CAI2385459.1"/>
    </source>
</evidence>
<dbReference type="GO" id="GO:0012505">
    <property type="term" value="C:endomembrane system"/>
    <property type="evidence" value="ECO:0007669"/>
    <property type="project" value="UniProtKB-SubCell"/>
</dbReference>
<evidence type="ECO:0000313" key="7">
    <source>
        <dbReference type="Proteomes" id="UP001295684"/>
    </source>
</evidence>
<dbReference type="PROSITE" id="PS50275">
    <property type="entry name" value="SAC"/>
    <property type="match status" value="1"/>
</dbReference>
<evidence type="ECO:0000256" key="2">
    <source>
        <dbReference type="ARBA" id="ARBA00022801"/>
    </source>
</evidence>
<proteinExistence type="predicted"/>
<protein>
    <recommendedName>
        <fullName evidence="5">SAC domain-containing protein</fullName>
    </recommendedName>
</protein>
<evidence type="ECO:0000256" key="1">
    <source>
        <dbReference type="ARBA" id="ARBA00004308"/>
    </source>
</evidence>